<gene>
    <name evidence="1" type="ORF">LH23_00500</name>
</gene>
<dbReference type="Proteomes" id="UP000029516">
    <property type="component" value="Chromosome"/>
</dbReference>
<dbReference type="AlphaFoldDB" id="A0AAN0VRP3"/>
<dbReference type="RefSeq" id="WP_039286921.1">
    <property type="nucleotide sequence ID" value="NZ_CP009458.1"/>
</dbReference>
<dbReference type="KEGG" id="cem:LH23_00500"/>
<organism evidence="1 2">
    <name type="scientific">Cedecea neteri</name>
    <dbReference type="NCBI Taxonomy" id="158822"/>
    <lineage>
        <taxon>Bacteria</taxon>
        <taxon>Pseudomonadati</taxon>
        <taxon>Pseudomonadota</taxon>
        <taxon>Gammaproteobacteria</taxon>
        <taxon>Enterobacterales</taxon>
        <taxon>Enterobacteriaceae</taxon>
        <taxon>Cedecea</taxon>
    </lineage>
</organism>
<proteinExistence type="predicted"/>
<accession>A0AAN0VRP3</accession>
<sequence>MSSSIYYSAKRNEPMTSLEHQHIQLILDNYNEKYPYRDEEETLSFYSEPSSGHILEGSTKLPLDDENMLIEAVDYWLEALSKLKIALPSADWEISIDDSAVSWVDDHWEI</sequence>
<name>A0AAN0VRP3_9ENTR</name>
<evidence type="ECO:0000313" key="1">
    <source>
        <dbReference type="EMBL" id="AIR59187.1"/>
    </source>
</evidence>
<dbReference type="EMBL" id="CP009458">
    <property type="protein sequence ID" value="AIR59187.1"/>
    <property type="molecule type" value="Genomic_DNA"/>
</dbReference>
<reference evidence="1 2" key="1">
    <citation type="submission" date="2014-09" db="EMBL/GenBank/DDBJ databases">
        <authorList>
            <person name="Chan K.-G."/>
        </authorList>
    </citation>
    <scope>NUCLEOTIDE SEQUENCE [LARGE SCALE GENOMIC DNA]</scope>
    <source>
        <strain evidence="1 2">M006</strain>
    </source>
</reference>
<protein>
    <submittedName>
        <fullName evidence="1">Uncharacterized protein</fullName>
    </submittedName>
</protein>
<evidence type="ECO:0000313" key="2">
    <source>
        <dbReference type="Proteomes" id="UP000029516"/>
    </source>
</evidence>